<name>A0A0W0VJG8_9GAMM</name>
<feature type="domain" description="2Fe-2S ferredoxin-type" evidence="1">
    <location>
        <begin position="13"/>
        <end position="51"/>
    </location>
</feature>
<dbReference type="InterPro" id="IPR001041">
    <property type="entry name" value="2Fe-2S_ferredoxin-type"/>
</dbReference>
<dbReference type="GO" id="GO:0051536">
    <property type="term" value="F:iron-sulfur cluster binding"/>
    <property type="evidence" value="ECO:0007669"/>
    <property type="project" value="InterPro"/>
</dbReference>
<dbReference type="SUPFAM" id="SSF54292">
    <property type="entry name" value="2Fe-2S ferredoxin-like"/>
    <property type="match status" value="1"/>
</dbReference>
<dbReference type="CDD" id="cd00207">
    <property type="entry name" value="fer2"/>
    <property type="match status" value="1"/>
</dbReference>
<evidence type="ECO:0000259" key="1">
    <source>
        <dbReference type="Pfam" id="PF00111"/>
    </source>
</evidence>
<dbReference type="EMBL" id="LNYH01000104">
    <property type="protein sequence ID" value="KTD20256.1"/>
    <property type="molecule type" value="Genomic_DNA"/>
</dbReference>
<evidence type="ECO:0000313" key="2">
    <source>
        <dbReference type="EMBL" id="KTD20256.1"/>
    </source>
</evidence>
<dbReference type="Pfam" id="PF00111">
    <property type="entry name" value="Fer2"/>
    <property type="match status" value="1"/>
</dbReference>
<dbReference type="InterPro" id="IPR036010">
    <property type="entry name" value="2Fe-2S_ferredoxin-like_sf"/>
</dbReference>
<dbReference type="PATRIC" id="fig|454.4.peg.1941"/>
<gene>
    <name evidence="2" type="ORF">Lisr_1787</name>
</gene>
<organism evidence="2 3">
    <name type="scientific">Legionella israelensis</name>
    <dbReference type="NCBI Taxonomy" id="454"/>
    <lineage>
        <taxon>Bacteria</taxon>
        <taxon>Pseudomonadati</taxon>
        <taxon>Pseudomonadota</taxon>
        <taxon>Gammaproteobacteria</taxon>
        <taxon>Legionellales</taxon>
        <taxon>Legionellaceae</taxon>
        <taxon>Legionella</taxon>
    </lineage>
</organism>
<accession>A0A0W0VJG8</accession>
<dbReference type="Proteomes" id="UP000054761">
    <property type="component" value="Unassembled WGS sequence"/>
</dbReference>
<proteinExistence type="predicted"/>
<dbReference type="Gene3D" id="3.10.20.30">
    <property type="match status" value="1"/>
</dbReference>
<dbReference type="InterPro" id="IPR012675">
    <property type="entry name" value="Beta-grasp_dom_sf"/>
</dbReference>
<comment type="caution">
    <text evidence="2">The sequence shown here is derived from an EMBL/GenBank/DDBJ whole genome shotgun (WGS) entry which is preliminary data.</text>
</comment>
<dbReference type="STRING" id="454.Lisr_1787"/>
<reference evidence="2 3" key="1">
    <citation type="submission" date="2015-11" db="EMBL/GenBank/DDBJ databases">
        <title>Genomic analysis of 38 Legionella species identifies large and diverse effector repertoires.</title>
        <authorList>
            <person name="Burstein D."/>
            <person name="Amaro F."/>
            <person name="Zusman T."/>
            <person name="Lifshitz Z."/>
            <person name="Cohen O."/>
            <person name="Gilbert J.A."/>
            <person name="Pupko T."/>
            <person name="Shuman H.A."/>
            <person name="Segal G."/>
        </authorList>
    </citation>
    <scope>NUCLEOTIDE SEQUENCE [LARGE SCALE GENOMIC DNA]</scope>
    <source>
        <strain evidence="2 3">Bercovier 4</strain>
    </source>
</reference>
<dbReference type="AlphaFoldDB" id="A0A0W0VJG8"/>
<evidence type="ECO:0000313" key="3">
    <source>
        <dbReference type="Proteomes" id="UP000054761"/>
    </source>
</evidence>
<keyword evidence="3" id="KW-1185">Reference proteome</keyword>
<protein>
    <submittedName>
        <fullName evidence="2">Ferredoxin reductase</fullName>
    </submittedName>
</protein>
<sequence>MSTVAFKNQLYTLESQESVLQCLLRHEVDYPNSCKAGICQSCLIKVKDGEINPAWQ</sequence>